<organism evidence="1">
    <name type="scientific">marine sediment metagenome</name>
    <dbReference type="NCBI Taxonomy" id="412755"/>
    <lineage>
        <taxon>unclassified sequences</taxon>
        <taxon>metagenomes</taxon>
        <taxon>ecological metagenomes</taxon>
    </lineage>
</organism>
<dbReference type="AlphaFoldDB" id="X1CQS8"/>
<reference evidence="1" key="1">
    <citation type="journal article" date="2014" name="Front. Microbiol.">
        <title>High frequency of phylogenetically diverse reductive dehalogenase-homologous genes in deep subseafloor sedimentary metagenomes.</title>
        <authorList>
            <person name="Kawai M."/>
            <person name="Futagami T."/>
            <person name="Toyoda A."/>
            <person name="Takaki Y."/>
            <person name="Nishi S."/>
            <person name="Hori S."/>
            <person name="Arai W."/>
            <person name="Tsubouchi T."/>
            <person name="Morono Y."/>
            <person name="Uchiyama I."/>
            <person name="Ito T."/>
            <person name="Fujiyama A."/>
            <person name="Inagaki F."/>
            <person name="Takami H."/>
        </authorList>
    </citation>
    <scope>NUCLEOTIDE SEQUENCE</scope>
    <source>
        <strain evidence="1">Expedition CK06-06</strain>
    </source>
</reference>
<dbReference type="EMBL" id="BART01026305">
    <property type="protein sequence ID" value="GAG95312.1"/>
    <property type="molecule type" value="Genomic_DNA"/>
</dbReference>
<protein>
    <submittedName>
        <fullName evidence="1">Uncharacterized protein</fullName>
    </submittedName>
</protein>
<evidence type="ECO:0000313" key="1">
    <source>
        <dbReference type="EMBL" id="GAG95312.1"/>
    </source>
</evidence>
<comment type="caution">
    <text evidence="1">The sequence shown here is derived from an EMBL/GenBank/DDBJ whole genome shotgun (WGS) entry which is preliminary data.</text>
</comment>
<name>X1CQS8_9ZZZZ</name>
<gene>
    <name evidence="1" type="ORF">S01H4_46966</name>
</gene>
<feature type="non-terminal residue" evidence="1">
    <location>
        <position position="92"/>
    </location>
</feature>
<sequence>MEKGWNKSQIDSYLQFAKALPLNDYIPLVDGHPEGLKLRDPDCTRGRIHYAARDDDLDFTILGLLIFEDYGLDFTSHDVAETWLSRVPYHTV</sequence>
<proteinExistence type="predicted"/>
<accession>X1CQS8</accession>